<feature type="transmembrane region" description="Helical" evidence="1">
    <location>
        <begin position="12"/>
        <end position="30"/>
    </location>
</feature>
<accession>A0A0S1S0J3</accession>
<keyword evidence="1" id="KW-0472">Membrane</keyword>
<dbReference type="GeneID" id="26518172"/>
<dbReference type="Pfam" id="PF23974">
    <property type="entry name" value="DUF7300"/>
    <property type="match status" value="1"/>
</dbReference>
<feature type="domain" description="DUF7300" evidence="2">
    <location>
        <begin position="45"/>
        <end position="107"/>
    </location>
</feature>
<dbReference type="OrthoDB" id="20188at10239"/>
<protein>
    <recommendedName>
        <fullName evidence="2">DUF7300 domain-containing protein</fullName>
    </recommendedName>
</protein>
<dbReference type="KEGG" id="vg:26518172"/>
<dbReference type="InterPro" id="IPR055724">
    <property type="entry name" value="DUF7300"/>
</dbReference>
<evidence type="ECO:0000259" key="2">
    <source>
        <dbReference type="Pfam" id="PF23974"/>
    </source>
</evidence>
<evidence type="ECO:0000256" key="1">
    <source>
        <dbReference type="SAM" id="Phobius"/>
    </source>
</evidence>
<gene>
    <name evidence="3" type="ORF">vBAbaPPDAB9_45</name>
</gene>
<evidence type="ECO:0000313" key="3">
    <source>
        <dbReference type="EMBL" id="ALM01933.1"/>
    </source>
</evidence>
<reference evidence="3 4" key="1">
    <citation type="submission" date="2015-08" db="EMBL/GenBank/DDBJ databases">
        <title>Isolation and characterization of an extensively-drug resistant Acinetobacter baumannii bacteriophage with broad host range.</title>
        <authorList>
            <person name="Liu Y."/>
            <person name="Guo X."/>
            <person name="Tang J."/>
            <person name="Liu F."/>
            <person name="Fan H."/>
            <person name="Yan Y."/>
            <person name="Xu Y."/>
            <person name="Shi Y."/>
        </authorList>
    </citation>
    <scope>NUCLEOTIDE SEQUENCE [LARGE SCALE GENOMIC DNA]</scope>
</reference>
<organism evidence="3 4">
    <name type="scientific">Acinetobacter phage vB_AbaP_PD-AB9</name>
    <dbReference type="NCBI Taxonomy" id="1701808"/>
    <lineage>
        <taxon>Viruses</taxon>
        <taxon>Duplodnaviria</taxon>
        <taxon>Heunggongvirae</taxon>
        <taxon>Uroviricota</taxon>
        <taxon>Caudoviricetes</taxon>
        <taxon>Autographivirales</taxon>
        <taxon>Autoscriptoviridae</taxon>
        <taxon>Beijerinckvirinae</taxon>
        <taxon>Friunavirus</taxon>
        <taxon>Friunavirus PDAB9</taxon>
    </lineage>
</organism>
<keyword evidence="1" id="KW-1133">Transmembrane helix</keyword>
<name>A0A0S1S0J3_9CAUD</name>
<evidence type="ECO:0000313" key="4">
    <source>
        <dbReference type="Proteomes" id="UP000202846"/>
    </source>
</evidence>
<sequence length="116" mass="13875">MIHVLRITFFHFWYGVYLAALVVVLAEIAARQKKKKVNTMTDRKYDYQSHAHIPRWVTVKIVPYQMSKVVMIKSSKHTDWKDYRALSPSYSHDWLDHEILNDKDFLAHLERLDDNT</sequence>
<dbReference type="Proteomes" id="UP000202846">
    <property type="component" value="Segment"/>
</dbReference>
<keyword evidence="4" id="KW-1185">Reference proteome</keyword>
<dbReference type="EMBL" id="KT388103">
    <property type="protein sequence ID" value="ALM01933.1"/>
    <property type="molecule type" value="Genomic_DNA"/>
</dbReference>
<dbReference type="RefSeq" id="YP_009189868.1">
    <property type="nucleotide sequence ID" value="NC_028679.1"/>
</dbReference>
<proteinExistence type="predicted"/>
<keyword evidence="1" id="KW-0812">Transmembrane</keyword>